<feature type="domain" description="Major facilitator superfamily (MFS) profile" evidence="5">
    <location>
        <begin position="1"/>
        <end position="388"/>
    </location>
</feature>
<dbReference type="EMBL" id="SNZR01000011">
    <property type="protein sequence ID" value="TDR93653.1"/>
    <property type="molecule type" value="Genomic_DNA"/>
</dbReference>
<comment type="caution">
    <text evidence="6">The sequence shown here is derived from an EMBL/GenBank/DDBJ whole genome shotgun (WGS) entry which is preliminary data.</text>
</comment>
<dbReference type="PROSITE" id="PS50850">
    <property type="entry name" value="MFS"/>
    <property type="match status" value="1"/>
</dbReference>
<feature type="transmembrane region" description="Helical" evidence="4">
    <location>
        <begin position="95"/>
        <end position="119"/>
    </location>
</feature>
<dbReference type="SUPFAM" id="SSF103473">
    <property type="entry name" value="MFS general substrate transporter"/>
    <property type="match status" value="1"/>
</dbReference>
<keyword evidence="7" id="KW-1185">Reference proteome</keyword>
<reference evidence="6 7" key="1">
    <citation type="submission" date="2019-03" db="EMBL/GenBank/DDBJ databases">
        <title>Genomic Encyclopedia of Type Strains, Phase IV (KMG-IV): sequencing the most valuable type-strain genomes for metagenomic binning, comparative biology and taxonomic classification.</title>
        <authorList>
            <person name="Goeker M."/>
        </authorList>
    </citation>
    <scope>NUCLEOTIDE SEQUENCE [LARGE SCALE GENOMIC DNA]</scope>
    <source>
        <strain evidence="6 7">DSM 25903</strain>
    </source>
</reference>
<feature type="transmembrane region" description="Helical" evidence="4">
    <location>
        <begin position="139"/>
        <end position="158"/>
    </location>
</feature>
<feature type="transmembrane region" description="Helical" evidence="4">
    <location>
        <begin position="249"/>
        <end position="268"/>
    </location>
</feature>
<accession>A0A4R7C6B6</accession>
<evidence type="ECO:0000313" key="7">
    <source>
        <dbReference type="Proteomes" id="UP000295122"/>
    </source>
</evidence>
<evidence type="ECO:0000256" key="1">
    <source>
        <dbReference type="ARBA" id="ARBA00022692"/>
    </source>
</evidence>
<dbReference type="InterPro" id="IPR011701">
    <property type="entry name" value="MFS"/>
</dbReference>
<gene>
    <name evidence="6" type="ORF">EV668_0918</name>
</gene>
<dbReference type="PANTHER" id="PTHR23546:SF1">
    <property type="entry name" value="MEMBRANE PROTEIN"/>
    <property type="match status" value="1"/>
</dbReference>
<feature type="transmembrane region" description="Helical" evidence="4">
    <location>
        <begin position="301"/>
        <end position="323"/>
    </location>
</feature>
<evidence type="ECO:0000256" key="2">
    <source>
        <dbReference type="ARBA" id="ARBA00022989"/>
    </source>
</evidence>
<feature type="transmembrane region" description="Helical" evidence="4">
    <location>
        <begin position="362"/>
        <end position="382"/>
    </location>
</feature>
<keyword evidence="3 4" id="KW-0472">Membrane</keyword>
<feature type="transmembrane region" description="Helical" evidence="4">
    <location>
        <begin position="275"/>
        <end position="295"/>
    </location>
</feature>
<dbReference type="Proteomes" id="UP000295122">
    <property type="component" value="Unassembled WGS sequence"/>
</dbReference>
<dbReference type="InterPro" id="IPR020846">
    <property type="entry name" value="MFS_dom"/>
</dbReference>
<protein>
    <submittedName>
        <fullName evidence="6">Putative MFS family arabinose efflux permease</fullName>
    </submittedName>
</protein>
<feature type="transmembrane region" description="Helical" evidence="4">
    <location>
        <begin position="164"/>
        <end position="186"/>
    </location>
</feature>
<evidence type="ECO:0000256" key="4">
    <source>
        <dbReference type="SAM" id="Phobius"/>
    </source>
</evidence>
<organism evidence="6 7">
    <name type="scientific">Enterovirga rhinocerotis</name>
    <dbReference type="NCBI Taxonomy" id="1339210"/>
    <lineage>
        <taxon>Bacteria</taxon>
        <taxon>Pseudomonadati</taxon>
        <taxon>Pseudomonadota</taxon>
        <taxon>Alphaproteobacteria</taxon>
        <taxon>Hyphomicrobiales</taxon>
        <taxon>Methylobacteriaceae</taxon>
        <taxon>Enterovirga</taxon>
    </lineage>
</organism>
<proteinExistence type="predicted"/>
<dbReference type="Gene3D" id="1.20.1250.20">
    <property type="entry name" value="MFS general substrate transporter like domains"/>
    <property type="match status" value="1"/>
</dbReference>
<evidence type="ECO:0000256" key="3">
    <source>
        <dbReference type="ARBA" id="ARBA00023136"/>
    </source>
</evidence>
<feature type="transmembrane region" description="Helical" evidence="4">
    <location>
        <begin position="335"/>
        <end position="356"/>
    </location>
</feature>
<feature type="transmembrane region" description="Helical" evidence="4">
    <location>
        <begin position="40"/>
        <end position="59"/>
    </location>
</feature>
<feature type="transmembrane region" description="Helical" evidence="4">
    <location>
        <begin position="68"/>
        <end position="89"/>
    </location>
</feature>
<dbReference type="RefSeq" id="WP_166652340.1">
    <property type="nucleotide sequence ID" value="NZ_SNZR01000011.1"/>
</dbReference>
<keyword evidence="1 4" id="KW-0812">Transmembrane</keyword>
<dbReference type="PANTHER" id="PTHR23546">
    <property type="entry name" value="TRANSPORT PROTEIN"/>
    <property type="match status" value="1"/>
</dbReference>
<dbReference type="AlphaFoldDB" id="A0A4R7C6B6"/>
<name>A0A4R7C6B6_9HYPH</name>
<keyword evidence="2 4" id="KW-1133">Transmembrane helix</keyword>
<dbReference type="InterPro" id="IPR036259">
    <property type="entry name" value="MFS_trans_sf"/>
</dbReference>
<feature type="transmembrane region" description="Helical" evidence="4">
    <location>
        <begin position="206"/>
        <end position="229"/>
    </location>
</feature>
<evidence type="ECO:0000313" key="6">
    <source>
        <dbReference type="EMBL" id="TDR93653.1"/>
    </source>
</evidence>
<dbReference type="Pfam" id="PF07690">
    <property type="entry name" value="MFS_1"/>
    <property type="match status" value="2"/>
</dbReference>
<evidence type="ECO:0000259" key="5">
    <source>
        <dbReference type="PROSITE" id="PS50850"/>
    </source>
</evidence>
<dbReference type="GO" id="GO:0022857">
    <property type="term" value="F:transmembrane transporter activity"/>
    <property type="evidence" value="ECO:0007669"/>
    <property type="project" value="InterPro"/>
</dbReference>
<sequence length="388" mass="39861">MGQAAIFFALFSNVVGQTFLLAVLPPMGRRLGFSDIETASILSVSALVLIVAAPIWGYLSERIGRRPVLLAGLAGGALGPCAFGAVVGLRLDDAIPVAAAFGLFFAARVAQMLVTAGLLPAAQAYMADTTPPDRRAGGMGLIGAAYGLGAIGGALLAWQLADRFMLAFGLVAGLVGLAFAAMLLLLPEPARHAREAEAGRLEIGRIWPCMAITLVAFSSYSIVQQVLALQLQDVLGFSSEASIARAGRALMLAALAMVVVQTLVMRFFLGRPEHLLVVGTALGALAMLLCGWARSYGEITAVLALFGAALGCIFPGNLAIISLRSGTGAQGKAAGCNMIAQGFGLMIGPLIGAVLHQVSPQAPFAAAAAFLTLAFAIAVATVRMRARG</sequence>